<dbReference type="Pfam" id="PF14266">
    <property type="entry name" value="YceG_bac"/>
    <property type="match status" value="2"/>
</dbReference>
<dbReference type="RefSeq" id="WP_109306590.1">
    <property type="nucleotide sequence ID" value="NZ_BJUF01000050.1"/>
</dbReference>
<reference evidence="2 3" key="1">
    <citation type="submission" date="2018-05" db="EMBL/GenBank/DDBJ databases">
        <title>Kurthia sibirica genome sequence.</title>
        <authorList>
            <person name="Maclea K.S."/>
            <person name="Goen A.E."/>
        </authorList>
    </citation>
    <scope>NUCLEOTIDE SEQUENCE [LARGE SCALE GENOMIC DNA]</scope>
    <source>
        <strain evidence="2 3">ATCC 49154</strain>
    </source>
</reference>
<name>A0A2U3AJN9_9BACL</name>
<evidence type="ECO:0000259" key="1">
    <source>
        <dbReference type="Pfam" id="PF14266"/>
    </source>
</evidence>
<dbReference type="Proteomes" id="UP000245938">
    <property type="component" value="Unassembled WGS sequence"/>
</dbReference>
<evidence type="ECO:0000313" key="2">
    <source>
        <dbReference type="EMBL" id="PWI24759.1"/>
    </source>
</evidence>
<dbReference type="InterPro" id="IPR025647">
    <property type="entry name" value="YceG_bac"/>
</dbReference>
<sequence length="539" mass="63139">MKGKKINVLLYANQENWLQTFHESVKLRPNYIQNEELVQFEAMALRVNGVPLDHDEYFNMLVDLEENDTIFVLSEHLDKTIDQRDFQALQEILQRHTSEPKGLSINRLVAMMYGSQLLPKLADDSLNRHLQLKVIEVLSMFQQQQSFGLLSNDFRRVLIDLVKWLKNHWAKWMATSNVDDEFPRIVWYGPLKPSEKYFIVLLIKLGCDVLLFDPTGEDAMIAIDQDEQFTKVYNYSEKIPLEPFPSEKRQRQSTVGYRSSQHFDRLLTDGNAGVFKAWQFQHHIPQALTLRMTYDDIFIYAKEKAMIRPEFKVENKHVIIPVIFAKISGVTTNRDEYWSRLHQLIGPQTLLLKQFPYMQASKSNFQFHYNHSLDKGRLSADKMMQSDWWQYREFPAELQKAMAVTIINCCENPTIKLEKGESPDALSVTIFKYLAQIPEEIIRLLQNYDYAQDIPKIVVYDNGQGQSVTREDAILLAFLNRFGLDIVLYNPTGKLDIEHYITEQSYDVHRLDDMVFDMAFQEVTVSGSKKIKKFFDRLF</sequence>
<evidence type="ECO:0000313" key="3">
    <source>
        <dbReference type="Proteomes" id="UP000245938"/>
    </source>
</evidence>
<dbReference type="EMBL" id="QFVR01000016">
    <property type="protein sequence ID" value="PWI24759.1"/>
    <property type="molecule type" value="Genomic_DNA"/>
</dbReference>
<feature type="domain" description="Putative component of 'biosynthetic module'" evidence="1">
    <location>
        <begin position="13"/>
        <end position="266"/>
    </location>
</feature>
<dbReference type="AlphaFoldDB" id="A0A2U3AJN9"/>
<comment type="caution">
    <text evidence="2">The sequence shown here is derived from an EMBL/GenBank/DDBJ whole genome shotgun (WGS) entry which is preliminary data.</text>
</comment>
<organism evidence="2 3">
    <name type="scientific">Kurthia sibirica</name>
    <dbReference type="NCBI Taxonomy" id="202750"/>
    <lineage>
        <taxon>Bacteria</taxon>
        <taxon>Bacillati</taxon>
        <taxon>Bacillota</taxon>
        <taxon>Bacilli</taxon>
        <taxon>Bacillales</taxon>
        <taxon>Caryophanaceae</taxon>
        <taxon>Kurthia</taxon>
    </lineage>
</organism>
<feature type="domain" description="Putative component of 'biosynthetic module'" evidence="1">
    <location>
        <begin position="293"/>
        <end position="509"/>
    </location>
</feature>
<protein>
    <recommendedName>
        <fullName evidence="1">Putative component of 'biosynthetic module' domain-containing protein</fullName>
    </recommendedName>
</protein>
<proteinExistence type="predicted"/>
<keyword evidence="3" id="KW-1185">Reference proteome</keyword>
<dbReference type="OrthoDB" id="2421008at2"/>
<gene>
    <name evidence="2" type="ORF">DEX24_11570</name>
</gene>
<accession>A0A2U3AJN9</accession>